<dbReference type="PANTHER" id="PTHR31745:SF1">
    <property type="entry name" value="SINGLE-STRANDED DNA-BINDING PROTEIN WHY2, MITOCHONDRIAL"/>
    <property type="match status" value="1"/>
</dbReference>
<dbReference type="Gene3D" id="2.30.31.10">
    <property type="entry name" value="Transcriptional Coactivator Pc4, Chain A"/>
    <property type="match status" value="1"/>
</dbReference>
<accession>D8R3J9</accession>
<dbReference type="KEGG" id="smo:SELMODRAFT_117665"/>
<keyword evidence="2" id="KW-0809">Transit peptide</keyword>
<evidence type="ECO:0000256" key="1">
    <source>
        <dbReference type="ARBA" id="ARBA00006061"/>
    </source>
</evidence>
<name>D8R3J9_SELML</name>
<dbReference type="GO" id="GO:0006952">
    <property type="term" value="P:defense response"/>
    <property type="evidence" value="ECO:0007669"/>
    <property type="project" value="InterPro"/>
</dbReference>
<organism evidence="6">
    <name type="scientific">Selaginella moellendorffii</name>
    <name type="common">Spikemoss</name>
    <dbReference type="NCBI Taxonomy" id="88036"/>
    <lineage>
        <taxon>Eukaryota</taxon>
        <taxon>Viridiplantae</taxon>
        <taxon>Streptophyta</taxon>
        <taxon>Embryophyta</taxon>
        <taxon>Tracheophyta</taxon>
        <taxon>Lycopodiopsida</taxon>
        <taxon>Selaginellales</taxon>
        <taxon>Selaginellaceae</taxon>
        <taxon>Selaginella</taxon>
    </lineage>
</organism>
<dbReference type="AlphaFoldDB" id="D8R3J9"/>
<evidence type="ECO:0000313" key="5">
    <source>
        <dbReference type="EMBL" id="EFJ33294.1"/>
    </source>
</evidence>
<keyword evidence="6" id="KW-1185">Reference proteome</keyword>
<dbReference type="EMBL" id="GL377571">
    <property type="protein sequence ID" value="EFJ33294.1"/>
    <property type="molecule type" value="Genomic_DNA"/>
</dbReference>
<dbReference type="KEGG" id="smo:SELMODRAFT_84708"/>
<reference evidence="5 6" key="1">
    <citation type="journal article" date="2011" name="Science">
        <title>The Selaginella genome identifies genetic changes associated with the evolution of vascular plants.</title>
        <authorList>
            <person name="Banks J.A."/>
            <person name="Nishiyama T."/>
            <person name="Hasebe M."/>
            <person name="Bowman J.L."/>
            <person name="Gribskov M."/>
            <person name="dePamphilis C."/>
            <person name="Albert V.A."/>
            <person name="Aono N."/>
            <person name="Aoyama T."/>
            <person name="Ambrose B.A."/>
            <person name="Ashton N.W."/>
            <person name="Axtell M.J."/>
            <person name="Barker E."/>
            <person name="Barker M.S."/>
            <person name="Bennetzen J.L."/>
            <person name="Bonawitz N.D."/>
            <person name="Chapple C."/>
            <person name="Cheng C."/>
            <person name="Correa L.G."/>
            <person name="Dacre M."/>
            <person name="DeBarry J."/>
            <person name="Dreyer I."/>
            <person name="Elias M."/>
            <person name="Engstrom E.M."/>
            <person name="Estelle M."/>
            <person name="Feng L."/>
            <person name="Finet C."/>
            <person name="Floyd S.K."/>
            <person name="Frommer W.B."/>
            <person name="Fujita T."/>
            <person name="Gramzow L."/>
            <person name="Gutensohn M."/>
            <person name="Harholt J."/>
            <person name="Hattori M."/>
            <person name="Heyl A."/>
            <person name="Hirai T."/>
            <person name="Hiwatashi Y."/>
            <person name="Ishikawa M."/>
            <person name="Iwata M."/>
            <person name="Karol K.G."/>
            <person name="Koehler B."/>
            <person name="Kolukisaoglu U."/>
            <person name="Kubo M."/>
            <person name="Kurata T."/>
            <person name="Lalonde S."/>
            <person name="Li K."/>
            <person name="Li Y."/>
            <person name="Litt A."/>
            <person name="Lyons E."/>
            <person name="Manning G."/>
            <person name="Maruyama T."/>
            <person name="Michael T.P."/>
            <person name="Mikami K."/>
            <person name="Miyazaki S."/>
            <person name="Morinaga S."/>
            <person name="Murata T."/>
            <person name="Mueller-Roeber B."/>
            <person name="Nelson D.R."/>
            <person name="Obara M."/>
            <person name="Oguri Y."/>
            <person name="Olmstead R.G."/>
            <person name="Onodera N."/>
            <person name="Petersen B.L."/>
            <person name="Pils B."/>
            <person name="Prigge M."/>
            <person name="Rensing S.A."/>
            <person name="Riano-Pachon D.M."/>
            <person name="Roberts A.W."/>
            <person name="Sato Y."/>
            <person name="Scheller H.V."/>
            <person name="Schulz B."/>
            <person name="Schulz C."/>
            <person name="Shakirov E.V."/>
            <person name="Shibagaki N."/>
            <person name="Shinohara N."/>
            <person name="Shippen D.E."/>
            <person name="Soerensen I."/>
            <person name="Sotooka R."/>
            <person name="Sugimoto N."/>
            <person name="Sugita M."/>
            <person name="Sumikawa N."/>
            <person name="Tanurdzic M."/>
            <person name="Theissen G."/>
            <person name="Ulvskov P."/>
            <person name="Wakazuki S."/>
            <person name="Weng J.K."/>
            <person name="Willats W.W."/>
            <person name="Wipf D."/>
            <person name="Wolf P.G."/>
            <person name="Yang L."/>
            <person name="Zimmer A.D."/>
            <person name="Zhu Q."/>
            <person name="Mitros T."/>
            <person name="Hellsten U."/>
            <person name="Loque D."/>
            <person name="Otillar R."/>
            <person name="Salamov A."/>
            <person name="Schmutz J."/>
            <person name="Shapiro H."/>
            <person name="Lindquist E."/>
            <person name="Lucas S."/>
            <person name="Rokhsar D."/>
            <person name="Grigoriev I.V."/>
        </authorList>
    </citation>
    <scope>NUCLEOTIDE SEQUENCE [LARGE SCALE GENOMIC DNA]</scope>
</reference>
<comment type="similarity">
    <text evidence="1">Belongs to the Whirly family.</text>
</comment>
<dbReference type="FunCoup" id="D8R3J9">
    <property type="interactions" value="1453"/>
</dbReference>
<evidence type="ECO:0000313" key="4">
    <source>
        <dbReference type="EMBL" id="EFJ15931.1"/>
    </source>
</evidence>
<evidence type="ECO:0000256" key="3">
    <source>
        <dbReference type="SAM" id="MobiDB-lite"/>
    </source>
</evidence>
<evidence type="ECO:0000256" key="2">
    <source>
        <dbReference type="ARBA" id="ARBA00022946"/>
    </source>
</evidence>
<dbReference type="OMA" id="FRGFATW"/>
<sequence>MAAHEATGEKLSALAVSLLAGSFVSETRPRRVFADHVFYKGKCALNMRLIKPTFKISDSGDAILSREGTVMLEFAPSISQRQYDWGKKQVLFALSVSELGQILALTPSESLEFFHDPNMGKSDAGMVRKSLKIEPTTDRNGFFFGLTVANKVEKAEARLNIPISKGEFAIIRSAANYALPYLMGWHYATEVNGIDEAGASGASVSGTTAPRSLVQPPSDIDPEWDK</sequence>
<feature type="region of interest" description="Disordered" evidence="3">
    <location>
        <begin position="199"/>
        <end position="226"/>
    </location>
</feature>
<dbReference type="GO" id="GO:0006355">
    <property type="term" value="P:regulation of DNA-templated transcription"/>
    <property type="evidence" value="ECO:0007669"/>
    <property type="project" value="InterPro"/>
</dbReference>
<proteinExistence type="inferred from homology"/>
<dbReference type="HOGENOM" id="CLU_062935_0_0_1"/>
<dbReference type="SUPFAM" id="SSF54447">
    <property type="entry name" value="ssDNA-binding transcriptional regulator domain"/>
    <property type="match status" value="1"/>
</dbReference>
<dbReference type="PANTHER" id="PTHR31745">
    <property type="entry name" value="SINGLE-STRANDED DNA-BINDING PROTEIN WHY2, MITOCHONDRIAL"/>
    <property type="match status" value="1"/>
</dbReference>
<dbReference type="Pfam" id="PF08536">
    <property type="entry name" value="Whirly"/>
    <property type="match status" value="1"/>
</dbReference>
<dbReference type="eggNOG" id="ENOG502QRRY">
    <property type="taxonomic scope" value="Eukaryota"/>
</dbReference>
<protein>
    <submittedName>
        <fullName evidence="5">Uncharacterized protein</fullName>
    </submittedName>
</protein>
<dbReference type="Proteomes" id="UP000001514">
    <property type="component" value="Unassembled WGS sequence"/>
</dbReference>
<dbReference type="InterPro" id="IPR013742">
    <property type="entry name" value="Whirly"/>
</dbReference>
<evidence type="ECO:0000313" key="6">
    <source>
        <dbReference type="Proteomes" id="UP000001514"/>
    </source>
</evidence>
<dbReference type="Gramene" id="EFJ15931">
    <property type="protein sequence ID" value="EFJ15931"/>
    <property type="gene ID" value="SELMODRAFT_117665"/>
</dbReference>
<gene>
    <name evidence="4" type="ORF">SELMODRAFT_117665</name>
    <name evidence="5" type="ORF">SELMODRAFT_84708</name>
</gene>
<dbReference type="EMBL" id="GL377621">
    <property type="protein sequence ID" value="EFJ15931.1"/>
    <property type="molecule type" value="Genomic_DNA"/>
</dbReference>
<dbReference type="InterPro" id="IPR009044">
    <property type="entry name" value="ssDNA-bd_transcriptional_reg"/>
</dbReference>
<dbReference type="Gramene" id="EFJ33294">
    <property type="protein sequence ID" value="EFJ33294"/>
    <property type="gene ID" value="SELMODRAFT_84708"/>
</dbReference>
<dbReference type="InParanoid" id="D8R3J9"/>
<dbReference type="GO" id="GO:0003697">
    <property type="term" value="F:single-stranded DNA binding"/>
    <property type="evidence" value="ECO:0007669"/>
    <property type="project" value="InterPro"/>
</dbReference>
<dbReference type="STRING" id="88036.D8R3J9"/>